<organism evidence="2 3">
    <name type="scientific">Ancylostoma caninum</name>
    <name type="common">Dog hookworm</name>
    <dbReference type="NCBI Taxonomy" id="29170"/>
    <lineage>
        <taxon>Eukaryota</taxon>
        <taxon>Metazoa</taxon>
        <taxon>Ecdysozoa</taxon>
        <taxon>Nematoda</taxon>
        <taxon>Chromadorea</taxon>
        <taxon>Rhabditida</taxon>
        <taxon>Rhabditina</taxon>
        <taxon>Rhabditomorpha</taxon>
        <taxon>Strongyloidea</taxon>
        <taxon>Ancylostomatidae</taxon>
        <taxon>Ancylostomatinae</taxon>
        <taxon>Ancylostoma</taxon>
    </lineage>
</organism>
<gene>
    <name evidence="2" type="ORF">ANCCAN_29452</name>
</gene>
<protein>
    <submittedName>
        <fullName evidence="2">Uncharacterized protein</fullName>
    </submittedName>
</protein>
<accession>A0A368EYF3</accession>
<proteinExistence type="predicted"/>
<feature type="non-terminal residue" evidence="2">
    <location>
        <position position="1"/>
    </location>
</feature>
<sequence length="103" mass="11346">RAPWQQNIAARRTSTRKRIWLNLSGLGQNLVPKPALQAQTAGQGAGDEQGRAGEQRVTGQSRGQRWGDHDVRHQAGKDRKRGEAVGVPVASRRQRHLLSSGHQ</sequence>
<name>A0A368EYF3_ANCCA</name>
<reference evidence="2 3" key="1">
    <citation type="submission" date="2014-10" db="EMBL/GenBank/DDBJ databases">
        <title>Draft genome of the hookworm Ancylostoma caninum.</title>
        <authorList>
            <person name="Mitreva M."/>
        </authorList>
    </citation>
    <scope>NUCLEOTIDE SEQUENCE [LARGE SCALE GENOMIC DNA]</scope>
    <source>
        <strain evidence="2 3">Baltimore</strain>
    </source>
</reference>
<evidence type="ECO:0000313" key="2">
    <source>
        <dbReference type="EMBL" id="RCN24844.1"/>
    </source>
</evidence>
<evidence type="ECO:0000313" key="3">
    <source>
        <dbReference type="Proteomes" id="UP000252519"/>
    </source>
</evidence>
<feature type="compositionally biased region" description="Basic and acidic residues" evidence="1">
    <location>
        <begin position="65"/>
        <end position="83"/>
    </location>
</feature>
<feature type="region of interest" description="Disordered" evidence="1">
    <location>
        <begin position="36"/>
        <end position="103"/>
    </location>
</feature>
<dbReference type="EMBL" id="JOJR01016231">
    <property type="protein sequence ID" value="RCN24844.1"/>
    <property type="molecule type" value="Genomic_DNA"/>
</dbReference>
<evidence type="ECO:0000256" key="1">
    <source>
        <dbReference type="SAM" id="MobiDB-lite"/>
    </source>
</evidence>
<dbReference type="Proteomes" id="UP000252519">
    <property type="component" value="Unassembled WGS sequence"/>
</dbReference>
<keyword evidence="3" id="KW-1185">Reference proteome</keyword>
<dbReference type="AlphaFoldDB" id="A0A368EYF3"/>
<comment type="caution">
    <text evidence="2">The sequence shown here is derived from an EMBL/GenBank/DDBJ whole genome shotgun (WGS) entry which is preliminary data.</text>
</comment>